<dbReference type="Proteomes" id="UP000298050">
    <property type="component" value="Unassembled WGS sequence"/>
</dbReference>
<keyword evidence="2" id="KW-0812">Transmembrane</keyword>
<proteinExistence type="predicted"/>
<gene>
    <name evidence="4" type="ORF">E4634_03260</name>
</gene>
<dbReference type="Pfam" id="PF12450">
    <property type="entry name" value="vWF_A"/>
    <property type="match status" value="1"/>
</dbReference>
<dbReference type="Pfam" id="PF00092">
    <property type="entry name" value="VWA"/>
    <property type="match status" value="1"/>
</dbReference>
<dbReference type="AlphaFoldDB" id="A0A4Z0M7V1"/>
<evidence type="ECO:0000256" key="2">
    <source>
        <dbReference type="SAM" id="Phobius"/>
    </source>
</evidence>
<dbReference type="Gene3D" id="3.40.50.410">
    <property type="entry name" value="von Willebrand factor, type A domain"/>
    <property type="match status" value="1"/>
</dbReference>
<dbReference type="CDD" id="cd01465">
    <property type="entry name" value="vWA_subgroup"/>
    <property type="match status" value="1"/>
</dbReference>
<evidence type="ECO:0000313" key="4">
    <source>
        <dbReference type="EMBL" id="TGD75478.1"/>
    </source>
</evidence>
<dbReference type="InterPro" id="IPR021908">
    <property type="entry name" value="YfbK_C"/>
</dbReference>
<sequence length="692" mass="75064">MQDDELKHLFARVDATPDATPDEDARRRAREAALQAFDAVQLENAAENTVQNAAVGTGEQERKKTAPGDQGFAAGARPTPDKPSIGRSIMNVLSAHNPAQRWFISGLASAAVLVLGVFIVLQVPQRGGLEGSLGGLADSDAYDEILRSERSLELRQDSLEEVIVTAPSAFAAEDMEMSAEVAAPAPQASRMSQPALTIEEAVITARRKVSADDASPPPYYQDTGRDKFEATETNPVKRVGEEPVSTFSIDVDTAAYSFVRRQLNHGVLPQKDAVRLEEMVNYFPYDYPLPEDRSRPFSTNVTVTDSPWKPGNKLVHIGIQGYELDGAQPRANLVFLLDVSGSMNSPDKLPLVKQSMHLLLSRLQPTDTVSMVVYAGAAGTVLEPTPASEKQKILDALGRLQAGGSTAGAQGIQRAYELAEANFIEDGVNRVILATDGDFNVGITDREALQDFVERKRESGVFLSVLGFGQGNYNDALMQVLAQNGNGVAAYIDTLGEAQKVLVDEATSSLFPIARDVKIQVEFNPATVSEYRLLGYETRLLAEEDFNNDAVDAGDIGAGHSVTAIYEMTPAGSDSGVFSASRYREQAEAGDARGDEYGFLRLRYKLPGEDKSRLIEQPIPLRDDSTPALRREVDFATAVAGFAQLLEGGKYTGEWGYQDVLRLAQASRGDDPYGYRAEFVQLVRKAEVADAM</sequence>
<dbReference type="PANTHER" id="PTHR10579">
    <property type="entry name" value="CALCIUM-ACTIVATED CHLORIDE CHANNEL REGULATOR"/>
    <property type="match status" value="1"/>
</dbReference>
<feature type="region of interest" description="Disordered" evidence="1">
    <location>
        <begin position="207"/>
        <end position="234"/>
    </location>
</feature>
<feature type="region of interest" description="Disordered" evidence="1">
    <location>
        <begin position="1"/>
        <end position="28"/>
    </location>
</feature>
<keyword evidence="2" id="KW-1133">Transmembrane helix</keyword>
<keyword evidence="5" id="KW-1185">Reference proteome</keyword>
<protein>
    <submittedName>
        <fullName evidence="4">VWA domain-containing protein</fullName>
    </submittedName>
</protein>
<comment type="caution">
    <text evidence="4">The sequence shown here is derived from an EMBL/GenBank/DDBJ whole genome shotgun (WGS) entry which is preliminary data.</text>
</comment>
<accession>A0A4Z0M7V1</accession>
<name>A0A4Z0M7V1_9GAMM</name>
<dbReference type="OrthoDB" id="9805121at2"/>
<dbReference type="SUPFAM" id="SSF53300">
    <property type="entry name" value="vWA-like"/>
    <property type="match status" value="1"/>
</dbReference>
<dbReference type="PROSITE" id="PS50234">
    <property type="entry name" value="VWFA"/>
    <property type="match status" value="1"/>
</dbReference>
<evidence type="ECO:0000313" key="5">
    <source>
        <dbReference type="Proteomes" id="UP000298050"/>
    </source>
</evidence>
<dbReference type="InterPro" id="IPR036465">
    <property type="entry name" value="vWFA_dom_sf"/>
</dbReference>
<feature type="domain" description="VWFA" evidence="3">
    <location>
        <begin position="332"/>
        <end position="510"/>
    </location>
</feature>
<dbReference type="InterPro" id="IPR022156">
    <property type="entry name" value="Uncharacterised_YfbK_N"/>
</dbReference>
<keyword evidence="2" id="KW-0472">Membrane</keyword>
<dbReference type="PANTHER" id="PTHR10579:SF43">
    <property type="entry name" value="ZINC FINGER (C3HC4-TYPE RING FINGER) FAMILY PROTEIN"/>
    <property type="match status" value="1"/>
</dbReference>
<reference evidence="4 5" key="1">
    <citation type="submission" date="2019-04" db="EMBL/GenBank/DDBJ databases">
        <title>Taxonomy of novel Haliea sp. from mangrove soil of West Coast of India.</title>
        <authorList>
            <person name="Verma A."/>
            <person name="Kumar P."/>
            <person name="Krishnamurthi S."/>
        </authorList>
    </citation>
    <scope>NUCLEOTIDE SEQUENCE [LARGE SCALE GENOMIC DNA]</scope>
    <source>
        <strain evidence="4 5">SAOS-164</strain>
    </source>
</reference>
<dbReference type="RefSeq" id="WP_135441181.1">
    <property type="nucleotide sequence ID" value="NZ_SRLE01000003.1"/>
</dbReference>
<dbReference type="Pfam" id="PF12034">
    <property type="entry name" value="YfbK_C"/>
    <property type="match status" value="1"/>
</dbReference>
<feature type="region of interest" description="Disordered" evidence="1">
    <location>
        <begin position="51"/>
        <end position="85"/>
    </location>
</feature>
<evidence type="ECO:0000259" key="3">
    <source>
        <dbReference type="PROSITE" id="PS50234"/>
    </source>
</evidence>
<feature type="transmembrane region" description="Helical" evidence="2">
    <location>
        <begin position="102"/>
        <end position="121"/>
    </location>
</feature>
<dbReference type="InterPro" id="IPR051266">
    <property type="entry name" value="CLCR"/>
</dbReference>
<dbReference type="EMBL" id="SRLE01000003">
    <property type="protein sequence ID" value="TGD75478.1"/>
    <property type="molecule type" value="Genomic_DNA"/>
</dbReference>
<dbReference type="InterPro" id="IPR002035">
    <property type="entry name" value="VWF_A"/>
</dbReference>
<evidence type="ECO:0000256" key="1">
    <source>
        <dbReference type="SAM" id="MobiDB-lite"/>
    </source>
</evidence>
<organism evidence="4 5">
    <name type="scientific">Mangrovimicrobium sediminis</name>
    <dbReference type="NCBI Taxonomy" id="2562682"/>
    <lineage>
        <taxon>Bacteria</taxon>
        <taxon>Pseudomonadati</taxon>
        <taxon>Pseudomonadota</taxon>
        <taxon>Gammaproteobacteria</taxon>
        <taxon>Cellvibrionales</taxon>
        <taxon>Halieaceae</taxon>
        <taxon>Mangrovimicrobium</taxon>
    </lineage>
</organism>
<dbReference type="SMART" id="SM00327">
    <property type="entry name" value="VWA"/>
    <property type="match status" value="1"/>
</dbReference>